<protein>
    <submittedName>
        <fullName evidence="2">Uncharacterized protein</fullName>
    </submittedName>
</protein>
<organism evidence="2 3">
    <name type="scientific">Candidatus Yanofskybacteria bacterium RIFCSPHIGHO2_12_FULL_45_19b</name>
    <dbReference type="NCBI Taxonomy" id="1802689"/>
    <lineage>
        <taxon>Bacteria</taxon>
        <taxon>Candidatus Yanofskyibacteriota</taxon>
    </lineage>
</organism>
<evidence type="ECO:0000313" key="2">
    <source>
        <dbReference type="EMBL" id="OGN19512.1"/>
    </source>
</evidence>
<keyword evidence="1" id="KW-0812">Transmembrane</keyword>
<feature type="transmembrane region" description="Helical" evidence="1">
    <location>
        <begin position="77"/>
        <end position="98"/>
    </location>
</feature>
<evidence type="ECO:0000313" key="3">
    <source>
        <dbReference type="Proteomes" id="UP000177478"/>
    </source>
</evidence>
<feature type="transmembrane region" description="Helical" evidence="1">
    <location>
        <begin position="118"/>
        <end position="136"/>
    </location>
</feature>
<gene>
    <name evidence="2" type="ORF">A3F25_00210</name>
</gene>
<proteinExistence type="predicted"/>
<dbReference type="EMBL" id="MGKD01000013">
    <property type="protein sequence ID" value="OGN19512.1"/>
    <property type="molecule type" value="Genomic_DNA"/>
</dbReference>
<accession>A0A1F8G2E2</accession>
<dbReference type="AlphaFoldDB" id="A0A1F8G2E2"/>
<sequence>MVRFLKWVFNFHEEKRKLLHIILIAFLLSFFVIRGYSTLTGNSIFINGYHIHHFYFGMFFASVGGILGVLSRERKGLRIASALIGIGIGLFADEIGLLLNCTTANRQCLYAFPGFLDFAVYIASAILALVILVGLIEEYSDNEPLEM</sequence>
<evidence type="ECO:0000256" key="1">
    <source>
        <dbReference type="SAM" id="Phobius"/>
    </source>
</evidence>
<feature type="transmembrane region" description="Helical" evidence="1">
    <location>
        <begin position="21"/>
        <end position="39"/>
    </location>
</feature>
<keyword evidence="1" id="KW-0472">Membrane</keyword>
<reference evidence="2 3" key="1">
    <citation type="journal article" date="2016" name="Nat. Commun.">
        <title>Thousands of microbial genomes shed light on interconnected biogeochemical processes in an aquifer system.</title>
        <authorList>
            <person name="Anantharaman K."/>
            <person name="Brown C.T."/>
            <person name="Hug L.A."/>
            <person name="Sharon I."/>
            <person name="Castelle C.J."/>
            <person name="Probst A.J."/>
            <person name="Thomas B.C."/>
            <person name="Singh A."/>
            <person name="Wilkins M.J."/>
            <person name="Karaoz U."/>
            <person name="Brodie E.L."/>
            <person name="Williams K.H."/>
            <person name="Hubbard S.S."/>
            <person name="Banfield J.F."/>
        </authorList>
    </citation>
    <scope>NUCLEOTIDE SEQUENCE [LARGE SCALE GENOMIC DNA]</scope>
</reference>
<name>A0A1F8G2E2_9BACT</name>
<dbReference type="Proteomes" id="UP000177478">
    <property type="component" value="Unassembled WGS sequence"/>
</dbReference>
<keyword evidence="1" id="KW-1133">Transmembrane helix</keyword>
<dbReference type="STRING" id="1802689.A3F25_00210"/>
<feature type="transmembrane region" description="Helical" evidence="1">
    <location>
        <begin position="51"/>
        <end position="70"/>
    </location>
</feature>
<comment type="caution">
    <text evidence="2">The sequence shown here is derived from an EMBL/GenBank/DDBJ whole genome shotgun (WGS) entry which is preliminary data.</text>
</comment>